<evidence type="ECO:0000313" key="2">
    <source>
        <dbReference type="EMBL" id="KAH7952207.1"/>
    </source>
</evidence>
<organism evidence="2 4">
    <name type="scientific">Rhipicephalus sanguineus</name>
    <name type="common">Brown dog tick</name>
    <name type="synonym">Ixodes sanguineus</name>
    <dbReference type="NCBI Taxonomy" id="34632"/>
    <lineage>
        <taxon>Eukaryota</taxon>
        <taxon>Metazoa</taxon>
        <taxon>Ecdysozoa</taxon>
        <taxon>Arthropoda</taxon>
        <taxon>Chelicerata</taxon>
        <taxon>Arachnida</taxon>
        <taxon>Acari</taxon>
        <taxon>Parasitiformes</taxon>
        <taxon>Ixodida</taxon>
        <taxon>Ixodoidea</taxon>
        <taxon>Ixodidae</taxon>
        <taxon>Rhipicephalinae</taxon>
        <taxon>Rhipicephalus</taxon>
        <taxon>Rhipicephalus</taxon>
    </lineage>
</organism>
<dbReference type="EMBL" id="JABSTV010000339">
    <property type="protein sequence ID" value="KAH7986645.1"/>
    <property type="molecule type" value="Genomic_DNA"/>
</dbReference>
<dbReference type="AlphaFoldDB" id="A0A9D4SWP7"/>
<evidence type="ECO:0000313" key="3">
    <source>
        <dbReference type="EMBL" id="KAH7986645.1"/>
    </source>
</evidence>
<accession>A0A9D4SWP7</accession>
<name>A0A9D4SWP7_RHISA</name>
<evidence type="ECO:0000313" key="4">
    <source>
        <dbReference type="Proteomes" id="UP000821837"/>
    </source>
</evidence>
<feature type="region of interest" description="Disordered" evidence="1">
    <location>
        <begin position="52"/>
        <end position="92"/>
    </location>
</feature>
<dbReference type="Proteomes" id="UP000821837">
    <property type="component" value="Chromosome 5"/>
</dbReference>
<sequence length="92" mass="10562">MAIYEVQLLKDKVYNINQMMARKFPSRTFDGLKSHRRTDRYQTLVKDLLARSDGTMRGGAEQEESEPLSEDSRATMEVEEPIDPRGAIAEEL</sequence>
<keyword evidence="4" id="KW-1185">Reference proteome</keyword>
<proteinExistence type="predicted"/>
<reference evidence="2" key="1">
    <citation type="journal article" date="2020" name="Cell">
        <title>Large-Scale Comparative Analyses of Tick Genomes Elucidate Their Genetic Diversity and Vector Capacities.</title>
        <authorList>
            <consortium name="Tick Genome and Microbiome Consortium (TIGMIC)"/>
            <person name="Jia N."/>
            <person name="Wang J."/>
            <person name="Shi W."/>
            <person name="Du L."/>
            <person name="Sun Y."/>
            <person name="Zhan W."/>
            <person name="Jiang J.F."/>
            <person name="Wang Q."/>
            <person name="Zhang B."/>
            <person name="Ji P."/>
            <person name="Bell-Sakyi L."/>
            <person name="Cui X.M."/>
            <person name="Yuan T.T."/>
            <person name="Jiang B.G."/>
            <person name="Yang W.F."/>
            <person name="Lam T.T."/>
            <person name="Chang Q.C."/>
            <person name="Ding S.J."/>
            <person name="Wang X.J."/>
            <person name="Zhu J.G."/>
            <person name="Ruan X.D."/>
            <person name="Zhao L."/>
            <person name="Wei J.T."/>
            <person name="Ye R.Z."/>
            <person name="Que T.C."/>
            <person name="Du C.H."/>
            <person name="Zhou Y.H."/>
            <person name="Cheng J.X."/>
            <person name="Dai P.F."/>
            <person name="Guo W.B."/>
            <person name="Han X.H."/>
            <person name="Huang E.J."/>
            <person name="Li L.F."/>
            <person name="Wei W."/>
            <person name="Gao Y.C."/>
            <person name="Liu J.Z."/>
            <person name="Shao H.Z."/>
            <person name="Wang X."/>
            <person name="Wang C.C."/>
            <person name="Yang T.C."/>
            <person name="Huo Q.B."/>
            <person name="Li W."/>
            <person name="Chen H.Y."/>
            <person name="Chen S.E."/>
            <person name="Zhou L.G."/>
            <person name="Ni X.B."/>
            <person name="Tian J.H."/>
            <person name="Sheng Y."/>
            <person name="Liu T."/>
            <person name="Pan Y.S."/>
            <person name="Xia L.Y."/>
            <person name="Li J."/>
            <person name="Zhao F."/>
            <person name="Cao W.C."/>
        </authorList>
    </citation>
    <scope>NUCLEOTIDE SEQUENCE</scope>
    <source>
        <strain evidence="2">Rsan-2018</strain>
    </source>
</reference>
<reference evidence="2" key="2">
    <citation type="submission" date="2021-09" db="EMBL/GenBank/DDBJ databases">
        <authorList>
            <person name="Jia N."/>
            <person name="Wang J."/>
            <person name="Shi W."/>
            <person name="Du L."/>
            <person name="Sun Y."/>
            <person name="Zhan W."/>
            <person name="Jiang J."/>
            <person name="Wang Q."/>
            <person name="Zhang B."/>
            <person name="Ji P."/>
            <person name="Sakyi L.B."/>
            <person name="Cui X."/>
            <person name="Yuan T."/>
            <person name="Jiang B."/>
            <person name="Yang W."/>
            <person name="Lam T.T.-Y."/>
            <person name="Chang Q."/>
            <person name="Ding S."/>
            <person name="Wang X."/>
            <person name="Zhu J."/>
            <person name="Ruan X."/>
            <person name="Zhao L."/>
            <person name="Wei J."/>
            <person name="Que T."/>
            <person name="Du C."/>
            <person name="Cheng J."/>
            <person name="Dai P."/>
            <person name="Han X."/>
            <person name="Huang E."/>
            <person name="Gao Y."/>
            <person name="Liu J."/>
            <person name="Shao H."/>
            <person name="Ye R."/>
            <person name="Li L."/>
            <person name="Wei W."/>
            <person name="Wang X."/>
            <person name="Wang C."/>
            <person name="Huo Q."/>
            <person name="Li W."/>
            <person name="Guo W."/>
            <person name="Chen H."/>
            <person name="Chen S."/>
            <person name="Zhou L."/>
            <person name="Zhou L."/>
            <person name="Ni X."/>
            <person name="Tian J."/>
            <person name="Zhou Y."/>
            <person name="Sheng Y."/>
            <person name="Liu T."/>
            <person name="Pan Y."/>
            <person name="Xia L."/>
            <person name="Li J."/>
            <person name="Zhao F."/>
            <person name="Cao W."/>
        </authorList>
    </citation>
    <scope>NUCLEOTIDE SEQUENCE</scope>
    <source>
        <strain evidence="2">Rsan-2018</strain>
        <tissue evidence="2">Larvae</tissue>
    </source>
</reference>
<gene>
    <name evidence="2" type="ORF">HPB52_020153</name>
    <name evidence="3" type="ORF">HPB52_024823</name>
</gene>
<comment type="caution">
    <text evidence="2">The sequence shown here is derived from an EMBL/GenBank/DDBJ whole genome shotgun (WGS) entry which is preliminary data.</text>
</comment>
<protein>
    <submittedName>
        <fullName evidence="2">Uncharacterized protein</fullName>
    </submittedName>
</protein>
<dbReference type="EMBL" id="JABSTV010001251">
    <property type="protein sequence ID" value="KAH7952207.1"/>
    <property type="molecule type" value="Genomic_DNA"/>
</dbReference>
<evidence type="ECO:0000256" key="1">
    <source>
        <dbReference type="SAM" id="MobiDB-lite"/>
    </source>
</evidence>